<reference evidence="2" key="1">
    <citation type="journal article" date="2019" name="Int. J. Syst. Evol. Microbiol.">
        <title>The Global Catalogue of Microorganisms (GCM) 10K type strain sequencing project: providing services to taxonomists for standard genome sequencing and annotation.</title>
        <authorList>
            <consortium name="The Broad Institute Genomics Platform"/>
            <consortium name="The Broad Institute Genome Sequencing Center for Infectious Disease"/>
            <person name="Wu L."/>
            <person name="Ma J."/>
        </authorList>
    </citation>
    <scope>NUCLEOTIDE SEQUENCE [LARGE SCALE GENOMIC DNA]</scope>
    <source>
        <strain evidence="2">JCM 17979</strain>
    </source>
</reference>
<evidence type="ECO:0000313" key="2">
    <source>
        <dbReference type="Proteomes" id="UP001500928"/>
    </source>
</evidence>
<name>A0ABP9CKR2_9PSEU</name>
<dbReference type="Proteomes" id="UP001500928">
    <property type="component" value="Unassembled WGS sequence"/>
</dbReference>
<dbReference type="EMBL" id="BAABHO010000067">
    <property type="protein sequence ID" value="GAA4809715.1"/>
    <property type="molecule type" value="Genomic_DNA"/>
</dbReference>
<gene>
    <name evidence="1" type="primary">mftB</name>
    <name evidence="1" type="ORF">GCM10023200_54390</name>
</gene>
<evidence type="ECO:0000313" key="1">
    <source>
        <dbReference type="EMBL" id="GAA4809715.1"/>
    </source>
</evidence>
<dbReference type="RefSeq" id="WP_345423535.1">
    <property type="nucleotide sequence ID" value="NZ_BAABHO010000067.1"/>
</dbReference>
<dbReference type="Pfam" id="PF26520">
    <property type="entry name" value="MftB_chaperone"/>
    <property type="match status" value="1"/>
</dbReference>
<comment type="caution">
    <text evidence="1">The sequence shown here is derived from an EMBL/GenBank/DDBJ whole genome shotgun (WGS) entry which is preliminary data.</text>
</comment>
<sequence length="112" mass="11858">MSTTAAGAGPTPGFTAPAGVGHFDADRPYRLSGSVSLRPESFGALVYDFHTRRLSFLKTRMLVRVVEVLGDHPDVHGALEAAEVPAPQREQYLKALAGLAQAGTIKAREDAA</sequence>
<protein>
    <submittedName>
        <fullName evidence="1">Mycofactocin biosynthesis chaperone MftB</fullName>
    </submittedName>
</protein>
<organism evidence="1 2">
    <name type="scientific">Actinomycetospora chlora</name>
    <dbReference type="NCBI Taxonomy" id="663608"/>
    <lineage>
        <taxon>Bacteria</taxon>
        <taxon>Bacillati</taxon>
        <taxon>Actinomycetota</taxon>
        <taxon>Actinomycetes</taxon>
        <taxon>Pseudonocardiales</taxon>
        <taxon>Pseudonocardiaceae</taxon>
        <taxon>Actinomycetospora</taxon>
    </lineage>
</organism>
<proteinExistence type="predicted"/>
<dbReference type="NCBIfam" id="TIGR03967">
    <property type="entry name" value="mycofact_MftB"/>
    <property type="match status" value="1"/>
</dbReference>
<keyword evidence="2" id="KW-1185">Reference proteome</keyword>
<accession>A0ABP9CKR2</accession>
<dbReference type="InterPro" id="IPR023850">
    <property type="entry name" value="MftB"/>
</dbReference>